<name>A0A015LDB1_RHIIW</name>
<reference evidence="1 2" key="1">
    <citation type="submission" date="2014-02" db="EMBL/GenBank/DDBJ databases">
        <title>Single nucleus genome sequencing reveals high similarity among nuclei of an endomycorrhizal fungus.</title>
        <authorList>
            <person name="Lin K."/>
            <person name="Geurts R."/>
            <person name="Zhang Z."/>
            <person name="Limpens E."/>
            <person name="Saunders D.G."/>
            <person name="Mu D."/>
            <person name="Pang E."/>
            <person name="Cao H."/>
            <person name="Cha H."/>
            <person name="Lin T."/>
            <person name="Zhou Q."/>
            <person name="Shang Y."/>
            <person name="Li Y."/>
            <person name="Ivanov S."/>
            <person name="Sharma T."/>
            <person name="Velzen R.V."/>
            <person name="Ruijter N.D."/>
            <person name="Aanen D.K."/>
            <person name="Win J."/>
            <person name="Kamoun S."/>
            <person name="Bisseling T."/>
            <person name="Huang S."/>
        </authorList>
    </citation>
    <scope>NUCLEOTIDE SEQUENCE [LARGE SCALE GENOMIC DNA]</scope>
    <source>
        <strain evidence="2">DAOM197198w</strain>
    </source>
</reference>
<dbReference type="OrthoDB" id="10557612at2759"/>
<accession>A0A015LDB1</accession>
<protein>
    <submittedName>
        <fullName evidence="1">Uncharacterized protein</fullName>
    </submittedName>
</protein>
<gene>
    <name evidence="1" type="ORF">RirG_249420</name>
</gene>
<dbReference type="AlphaFoldDB" id="A0A015LDB1"/>
<evidence type="ECO:0000313" key="1">
    <source>
        <dbReference type="EMBL" id="EXX52848.1"/>
    </source>
</evidence>
<comment type="caution">
    <text evidence="1">The sequence shown here is derived from an EMBL/GenBank/DDBJ whole genome shotgun (WGS) entry which is preliminary data.</text>
</comment>
<evidence type="ECO:0000313" key="2">
    <source>
        <dbReference type="Proteomes" id="UP000022910"/>
    </source>
</evidence>
<dbReference type="HOGENOM" id="CLU_002435_1_1_1"/>
<proteinExistence type="predicted"/>
<dbReference type="Proteomes" id="UP000022910">
    <property type="component" value="Unassembled WGS sequence"/>
</dbReference>
<sequence>MNWIVTLDNFGSPIFGKQLLVQAGQGTCTIVHWISANCESLPGNIIKLTPCPGCAAHVPLPPSKKRNAELTCCTPNVSLQHSLILFTIIERIRCNTTAVTSLLTWADIEDGVRLHYNRWDIVPDFSPEDAIVAPITSTTIESSAAAVFANSPLTPTADSRYIFFTDGSLINLGTTDVSMGWSWMQIVPDAGFPNSIATYVHGIIQDNPSSS</sequence>
<keyword evidence="2" id="KW-1185">Reference proteome</keyword>
<organism evidence="1 2">
    <name type="scientific">Rhizophagus irregularis (strain DAOM 197198w)</name>
    <name type="common">Glomus intraradices</name>
    <dbReference type="NCBI Taxonomy" id="1432141"/>
    <lineage>
        <taxon>Eukaryota</taxon>
        <taxon>Fungi</taxon>
        <taxon>Fungi incertae sedis</taxon>
        <taxon>Mucoromycota</taxon>
        <taxon>Glomeromycotina</taxon>
        <taxon>Glomeromycetes</taxon>
        <taxon>Glomerales</taxon>
        <taxon>Glomeraceae</taxon>
        <taxon>Rhizophagus</taxon>
    </lineage>
</organism>
<dbReference type="EMBL" id="JEMT01029179">
    <property type="protein sequence ID" value="EXX52848.1"/>
    <property type="molecule type" value="Genomic_DNA"/>
</dbReference>